<dbReference type="RefSeq" id="WP_154433275.1">
    <property type="nucleotide sequence ID" value="NZ_VUMS01000080.1"/>
</dbReference>
<protein>
    <submittedName>
        <fullName evidence="2">Transposase</fullName>
    </submittedName>
</protein>
<gene>
    <name evidence="2" type="ORF">FYJ57_15120</name>
</gene>
<evidence type="ECO:0000313" key="3">
    <source>
        <dbReference type="Proteomes" id="UP000440513"/>
    </source>
</evidence>
<dbReference type="AlphaFoldDB" id="A0A7X2TM21"/>
<dbReference type="Proteomes" id="UP000440513">
    <property type="component" value="Unassembled WGS sequence"/>
</dbReference>
<name>A0A7X2TM21_9FIRM</name>
<proteinExistence type="predicted"/>
<feature type="domain" description="Transposase IS204/IS1001/IS1096/IS1165 DDE" evidence="1">
    <location>
        <begin position="153"/>
        <end position="266"/>
    </location>
</feature>
<sequence>MEQVKQLQLPESLVKKMHCDVDKPLDYNEKSVQLYHAIHEYSEARYSKRAISKMLHCSRNTVTKYLEGDYDSLCRKNFYSGMDQFYDYVIKELSSGVSRKDVFRSLIQKGYKGGQTAAYDYMNKIIERFQIDIAVYRSSSSDAVQKKKKLQKYDHISRNGIFRFLWMNHEITDRHKSYLMDAYPQLKTLKSCIREFREIFQKKNMPCLYLFIEKYKNSDLKEISRFASGLEKDLSAVENAVASPLSNGFVEGTNSKLKMIKRTMYGRCGKELLAAKLILSNS</sequence>
<keyword evidence="3" id="KW-1185">Reference proteome</keyword>
<dbReference type="EMBL" id="VUMS01000080">
    <property type="protein sequence ID" value="MST67986.1"/>
    <property type="molecule type" value="Genomic_DNA"/>
</dbReference>
<dbReference type="InterPro" id="IPR047951">
    <property type="entry name" value="Transpos_ISL3"/>
</dbReference>
<reference evidence="2 3" key="1">
    <citation type="submission" date="2019-08" db="EMBL/GenBank/DDBJ databases">
        <title>In-depth cultivation of the pig gut microbiome towards novel bacterial diversity and tailored functional studies.</title>
        <authorList>
            <person name="Wylensek D."/>
            <person name="Hitch T.C.A."/>
            <person name="Clavel T."/>
        </authorList>
    </citation>
    <scope>NUCLEOTIDE SEQUENCE [LARGE SCALE GENOMIC DNA]</scope>
    <source>
        <strain evidence="2 3">BSM-380-WT-5A</strain>
    </source>
</reference>
<organism evidence="2 3">
    <name type="scientific">Oliverpabstia intestinalis</name>
    <dbReference type="NCBI Taxonomy" id="2606633"/>
    <lineage>
        <taxon>Bacteria</taxon>
        <taxon>Bacillati</taxon>
        <taxon>Bacillota</taxon>
        <taxon>Clostridia</taxon>
        <taxon>Lachnospirales</taxon>
        <taxon>Lachnospiraceae</taxon>
        <taxon>Oliverpabstia</taxon>
    </lineage>
</organism>
<dbReference type="PANTHER" id="PTHR33498:SF1">
    <property type="entry name" value="TRANSPOSASE FOR INSERTION SEQUENCE ELEMENT IS1557"/>
    <property type="match status" value="1"/>
</dbReference>
<dbReference type="PANTHER" id="PTHR33498">
    <property type="entry name" value="TRANSPOSASE FOR INSERTION SEQUENCE ELEMENT IS1557"/>
    <property type="match status" value="1"/>
</dbReference>
<accession>A0A7X2TM21</accession>
<dbReference type="Pfam" id="PF01610">
    <property type="entry name" value="DDE_Tnp_ISL3"/>
    <property type="match status" value="1"/>
</dbReference>
<comment type="caution">
    <text evidence="2">The sequence shown here is derived from an EMBL/GenBank/DDBJ whole genome shotgun (WGS) entry which is preliminary data.</text>
</comment>
<dbReference type="InterPro" id="IPR002560">
    <property type="entry name" value="Transposase_DDE"/>
</dbReference>
<evidence type="ECO:0000313" key="2">
    <source>
        <dbReference type="EMBL" id="MST67986.1"/>
    </source>
</evidence>
<evidence type="ECO:0000259" key="1">
    <source>
        <dbReference type="Pfam" id="PF01610"/>
    </source>
</evidence>